<dbReference type="Gene3D" id="3.20.110.10">
    <property type="entry name" value="Glycoside hydrolase 38, N terminal domain"/>
    <property type="match status" value="1"/>
</dbReference>
<dbReference type="Pfam" id="PF01074">
    <property type="entry name" value="Glyco_hydro_38N"/>
    <property type="match status" value="1"/>
</dbReference>
<name>A0ABW2P697_9ACTN</name>
<dbReference type="Gene3D" id="2.70.98.30">
    <property type="entry name" value="Golgi alpha-mannosidase II, domain 4"/>
    <property type="match status" value="1"/>
</dbReference>
<organism evidence="4 5">
    <name type="scientific">Sphaerisporangium rhizosphaerae</name>
    <dbReference type="NCBI Taxonomy" id="2269375"/>
    <lineage>
        <taxon>Bacteria</taxon>
        <taxon>Bacillati</taxon>
        <taxon>Actinomycetota</taxon>
        <taxon>Actinomycetes</taxon>
        <taxon>Streptosporangiales</taxon>
        <taxon>Streptosporangiaceae</taxon>
        <taxon>Sphaerisporangium</taxon>
    </lineage>
</organism>
<dbReference type="PANTHER" id="PTHR46017">
    <property type="entry name" value="ALPHA-MANNOSIDASE 2C1"/>
    <property type="match status" value="1"/>
</dbReference>
<keyword evidence="5" id="KW-1185">Reference proteome</keyword>
<dbReference type="InterPro" id="IPR011330">
    <property type="entry name" value="Glyco_hydro/deAcase_b/a-brl"/>
</dbReference>
<dbReference type="Proteomes" id="UP001596496">
    <property type="component" value="Unassembled WGS sequence"/>
</dbReference>
<evidence type="ECO:0000256" key="2">
    <source>
        <dbReference type="SAM" id="MobiDB-lite"/>
    </source>
</evidence>
<evidence type="ECO:0000256" key="1">
    <source>
        <dbReference type="ARBA" id="ARBA00009792"/>
    </source>
</evidence>
<accession>A0ABW2P697</accession>
<reference evidence="5" key="1">
    <citation type="journal article" date="2019" name="Int. J. Syst. Evol. Microbiol.">
        <title>The Global Catalogue of Microorganisms (GCM) 10K type strain sequencing project: providing services to taxonomists for standard genome sequencing and annotation.</title>
        <authorList>
            <consortium name="The Broad Institute Genomics Platform"/>
            <consortium name="The Broad Institute Genome Sequencing Center for Infectious Disease"/>
            <person name="Wu L."/>
            <person name="Ma J."/>
        </authorList>
    </citation>
    <scope>NUCLEOTIDE SEQUENCE [LARGE SCALE GENOMIC DNA]</scope>
    <source>
        <strain evidence="5">CECT 7649</strain>
    </source>
</reference>
<feature type="region of interest" description="Disordered" evidence="2">
    <location>
        <begin position="896"/>
        <end position="953"/>
    </location>
</feature>
<feature type="compositionally biased region" description="Basic and acidic residues" evidence="2">
    <location>
        <begin position="304"/>
        <end position="349"/>
    </location>
</feature>
<comment type="similarity">
    <text evidence="1">Belongs to the glycosyl hydrolase 38 family.</text>
</comment>
<dbReference type="EMBL" id="JBHTCG010000012">
    <property type="protein sequence ID" value="MFC7384374.1"/>
    <property type="molecule type" value="Genomic_DNA"/>
</dbReference>
<dbReference type="InterPro" id="IPR011013">
    <property type="entry name" value="Gal_mutarotase_sf_dom"/>
</dbReference>
<dbReference type="InterPro" id="IPR037094">
    <property type="entry name" value="Glyco_hydro_38_cen_sf"/>
</dbReference>
<evidence type="ECO:0000259" key="3">
    <source>
        <dbReference type="Pfam" id="PF01074"/>
    </source>
</evidence>
<comment type="caution">
    <text evidence="4">The sequence shown here is derived from an EMBL/GenBank/DDBJ whole genome shotgun (WGS) entry which is preliminary data.</text>
</comment>
<dbReference type="Gene3D" id="1.20.1270.50">
    <property type="entry name" value="Glycoside hydrolase family 38, central domain"/>
    <property type="match status" value="1"/>
</dbReference>
<feature type="region of interest" description="Disordered" evidence="2">
    <location>
        <begin position="302"/>
        <end position="349"/>
    </location>
</feature>
<gene>
    <name evidence="4" type="ORF">ACFQSB_19340</name>
</gene>
<protein>
    <submittedName>
        <fullName evidence="4">Alpha-mannosidase</fullName>
    </submittedName>
</protein>
<dbReference type="InterPro" id="IPR000602">
    <property type="entry name" value="Glyco_hydro_38_N"/>
</dbReference>
<feature type="domain" description="Glycoside hydrolase family 38 N-terminal" evidence="3">
    <location>
        <begin position="4"/>
        <end position="184"/>
    </location>
</feature>
<proteinExistence type="inferred from homology"/>
<dbReference type="SUPFAM" id="SSF74650">
    <property type="entry name" value="Galactose mutarotase-like"/>
    <property type="match status" value="1"/>
</dbReference>
<feature type="region of interest" description="Disordered" evidence="2">
    <location>
        <begin position="768"/>
        <end position="814"/>
    </location>
</feature>
<dbReference type="SUPFAM" id="SSF88713">
    <property type="entry name" value="Glycoside hydrolase/deacetylase"/>
    <property type="match status" value="1"/>
</dbReference>
<sequence>MNEIVVVPHTHWDREWYLPFQRFRMGLVRMLDEVLDTMAADPAYRFTMDGQLAAVEDYLEIRPERRDELAGFVREGRFAAGPWTILADEFLCSGETLIRNLEYGLRGAGELGGAMEVGYLPDQFGHCAQMPQILALAGLPVACLWRGVPASVERDVFAWEGIDGTVIPTQYMPGGYGNAVALFTGPEEGMGDRLAAFAGVMRPWRAEGPLLAMYGADHSAPAAGITAAGLRLATLGEYLSSPGALDGAGGPAPVVRGELRSHARANILPGVISARVHLKQAMGRAERVVTRYAEPLSALWLGHRPGESEPRDEGHGEDEQRSESGRHGHGGRRSEIGRDGHGGRRGEGERTAARRLIELAWRGLVACSGHDSITGCGADETAQQVGARVAEAEQIGQAVVDLVSASLAAGARRDQVVVVNPSPFARTALVTADLPAERSGLAAEDGSAVPVQRLAQSPTLLDESAMDDLGALLGRIHERELFGHEIVSWAAGDGVFTVVVGRHASTAYRHADLRADIEAAVAARPGPWLVRTVAEPVVTVAAQVRVPALGRTVLTSAPASAPVPSSPGAPGGHGVLDNGLLRVATQDDGTLALTTPSGLTVRGVGRVVDGGDAGDTYNYAPPAGDRLAGTPAWVTVTPVCSGPLVSVMEVARGYRWPVRLTGGARSPEETEVTVTTRVELRAGEPYARLAVTFDNACRDHRVRWHAPLPRPAAESFAGGQYAVVRRGLSAEGGCGEEPLPTFPASGFVAAGGLAVFPGHVTEYELLPPEAGQAPDAPGATASGDSPAPDVPGDPRIPDGPRAAASSAHGSPADVAGEAAGELAVTLLRAVGYLSRNHNAYRDEPAGPQIATPGAQCPGPITTRFAVHLYEGGWDRAALPHLAEEYHLDLLAVPGSAQTAPAARTPRPEVSGPAPRPRPEASGDAPEPWEEARGSRTEPWADTSGAGAESRLEVGGDGVMMGALRERDGALEVRLVAEHPAPTEAVIRGAFTAACLVDTLGRPIGPQRPVQGLLRLPLRPFEIATVHLT</sequence>
<dbReference type="InterPro" id="IPR027291">
    <property type="entry name" value="Glyco_hydro_38_N_sf"/>
</dbReference>
<evidence type="ECO:0000313" key="5">
    <source>
        <dbReference type="Proteomes" id="UP001596496"/>
    </source>
</evidence>
<evidence type="ECO:0000313" key="4">
    <source>
        <dbReference type="EMBL" id="MFC7384374.1"/>
    </source>
</evidence>
<dbReference type="RefSeq" id="WP_380828125.1">
    <property type="nucleotide sequence ID" value="NZ_JBHTCG010000012.1"/>
</dbReference>
<dbReference type="PANTHER" id="PTHR46017:SF2">
    <property type="entry name" value="MANNOSYLGLYCERATE HYDROLASE"/>
    <property type="match status" value="1"/>
</dbReference>